<comment type="caution">
    <text evidence="2">The sequence shown here is derived from an EMBL/GenBank/DDBJ whole genome shotgun (WGS) entry which is preliminary data.</text>
</comment>
<evidence type="ECO:0000259" key="1">
    <source>
        <dbReference type="Pfam" id="PF07929"/>
    </source>
</evidence>
<feature type="domain" description="Plasmid pRiA4b Orf3-like" evidence="1">
    <location>
        <begin position="4"/>
        <end position="132"/>
    </location>
</feature>
<sequence>MTEALILKITLEHRKPLTWRRIAVPTNTTYAQLHLIIQAAFAWDNYHMYGFYPAWNRELTYEDTSADPYAEGIDATTAEILPDLQQGTVQYTYDFGESWDHRIQLEESRDVARPLPICLAGRGAGFYEDGLGEREEAFDLDAVNQNLQEASMPDEQMVAGASTHLDSVVTQDLSKQLALFEHSSQRAEMSEVPSDALSVYVRTFVMMMQDLPVKQWTKAKLKQGLELLVTRLDDDPDSQRTMLIIVGDFIHVMVENHQLAKGMTPNQVDDLMGQVIVENGLMPDDEDWDDLEDPHNRAEETMWRVLDDYYGPLLDQFYQSPEFKRLKISSKGGAVDDLMLDFVATMYRASQQVIDNWQPQLVTRVMSNNYAQQAGVNAEGARVLPTLLSGFTKFLQGRDEIPANQAEALISAFQANAPILLKQEKHPIDDAEYFDFPEADDDWEDDDDWDEAEDWEEDAELDHARLTAIIDHEYGERFSEFFQSKQWLKIDYHDQAKAKSLIASFIGDMISQNSALINDWQPVELTEMMLDFYPAHVVMSDAEMSTMCELLAGFVDFLHQRKAIAAKPANRIIKTIRNNAQHMIELNGDSEMWGPGKEFALKMQAAGVDMSDQAAVDAFVAQQHGGPVSVTHQHVNEYDGRKWRQATATRVHREVAELMEEAHHTTADISIAVEFADEVYAQFLLTPLKWTENVVATVWQQQLTQLTHQERLVHAEAIANHITALGDLRSTSKKQAQRLIDAMQQTTGKSEKIVAFKPRQ</sequence>
<gene>
    <name evidence="2" type="ORF">FD01_GL000867</name>
</gene>
<dbReference type="EMBL" id="AZEU01000134">
    <property type="protein sequence ID" value="KRL45078.1"/>
    <property type="molecule type" value="Genomic_DNA"/>
</dbReference>
<reference evidence="2 3" key="1">
    <citation type="journal article" date="2015" name="Genome Announc.">
        <title>Expanding the biotechnology potential of lactobacilli through comparative genomics of 213 strains and associated genera.</title>
        <authorList>
            <person name="Sun Z."/>
            <person name="Harris H.M."/>
            <person name="McCann A."/>
            <person name="Guo C."/>
            <person name="Argimon S."/>
            <person name="Zhang W."/>
            <person name="Yang X."/>
            <person name="Jeffery I.B."/>
            <person name="Cooney J.C."/>
            <person name="Kagawa T.F."/>
            <person name="Liu W."/>
            <person name="Song Y."/>
            <person name="Salvetti E."/>
            <person name="Wrobel A."/>
            <person name="Rasinkangas P."/>
            <person name="Parkhill J."/>
            <person name="Rea M.C."/>
            <person name="O'Sullivan O."/>
            <person name="Ritari J."/>
            <person name="Douillard F.P."/>
            <person name="Paul Ross R."/>
            <person name="Yang R."/>
            <person name="Briner A.E."/>
            <person name="Felis G.E."/>
            <person name="de Vos W.M."/>
            <person name="Barrangou R."/>
            <person name="Klaenhammer T.R."/>
            <person name="Caufield P.W."/>
            <person name="Cui Y."/>
            <person name="Zhang H."/>
            <person name="O'Toole P.W."/>
        </authorList>
    </citation>
    <scope>NUCLEOTIDE SEQUENCE [LARGE SCALE GENOMIC DNA]</scope>
    <source>
        <strain evidence="2 3">DSM 13343</strain>
    </source>
</reference>
<accession>A0A0R1QJT7</accession>
<organism evidence="2 3">
    <name type="scientific">Lacticaseibacillus manihotivorans DSM 13343 = JCM 12514</name>
    <dbReference type="NCBI Taxonomy" id="1423769"/>
    <lineage>
        <taxon>Bacteria</taxon>
        <taxon>Bacillati</taxon>
        <taxon>Bacillota</taxon>
        <taxon>Bacilli</taxon>
        <taxon>Lactobacillales</taxon>
        <taxon>Lactobacillaceae</taxon>
        <taxon>Lacticaseibacillus</taxon>
    </lineage>
</organism>
<dbReference type="InterPro" id="IPR024047">
    <property type="entry name" value="MM3350-like_sf"/>
</dbReference>
<keyword evidence="3" id="KW-1185">Reference proteome</keyword>
<dbReference type="OrthoDB" id="9801392at2"/>
<dbReference type="RefSeq" id="WP_056963551.1">
    <property type="nucleotide sequence ID" value="NZ_AZEU01000134.1"/>
</dbReference>
<dbReference type="SUPFAM" id="SSF159941">
    <property type="entry name" value="MM3350-like"/>
    <property type="match status" value="1"/>
</dbReference>
<proteinExistence type="predicted"/>
<evidence type="ECO:0000313" key="2">
    <source>
        <dbReference type="EMBL" id="KRL45078.1"/>
    </source>
</evidence>
<dbReference type="Pfam" id="PF07929">
    <property type="entry name" value="PRiA4_ORF3"/>
    <property type="match status" value="1"/>
</dbReference>
<name>A0A0R1QJT7_9LACO</name>
<dbReference type="PATRIC" id="fig|1423769.4.peg.928"/>
<protein>
    <recommendedName>
        <fullName evidence="1">Plasmid pRiA4b Orf3-like domain-containing protein</fullName>
    </recommendedName>
</protein>
<dbReference type="Proteomes" id="UP000051790">
    <property type="component" value="Unassembled WGS sequence"/>
</dbReference>
<dbReference type="PANTHER" id="PTHR41878:SF1">
    <property type="entry name" value="TNPR PROTEIN"/>
    <property type="match status" value="1"/>
</dbReference>
<dbReference type="AlphaFoldDB" id="A0A0R1QJT7"/>
<dbReference type="InterPro" id="IPR012912">
    <property type="entry name" value="Plasmid_pRiA4b_Orf3-like"/>
</dbReference>
<evidence type="ECO:0000313" key="3">
    <source>
        <dbReference type="Proteomes" id="UP000051790"/>
    </source>
</evidence>
<dbReference type="Gene3D" id="3.10.290.30">
    <property type="entry name" value="MM3350-like"/>
    <property type="match status" value="1"/>
</dbReference>
<dbReference type="PANTHER" id="PTHR41878">
    <property type="entry name" value="LEXA REPRESSOR-RELATED"/>
    <property type="match status" value="1"/>
</dbReference>